<dbReference type="PRINTS" id="PR01036">
    <property type="entry name" value="TCRTETB"/>
</dbReference>
<feature type="transmembrane region" description="Helical" evidence="5">
    <location>
        <begin position="37"/>
        <end position="54"/>
    </location>
</feature>
<evidence type="ECO:0000256" key="2">
    <source>
        <dbReference type="ARBA" id="ARBA00022692"/>
    </source>
</evidence>
<keyword evidence="4 5" id="KW-0472">Membrane</keyword>
<evidence type="ECO:0000256" key="5">
    <source>
        <dbReference type="SAM" id="Phobius"/>
    </source>
</evidence>
<protein>
    <submittedName>
        <fullName evidence="7">MFS transporter</fullName>
    </submittedName>
</protein>
<sequence>MSPVERRLLAAACLTTTLVPISSTMIAVALPDVRDDFGLSVAAAVWLVSSYLVVTAASQPVAGSLGDRLGRHRLVVFGIVGFGAASILGAAAPTFEIAVAARCIQAVCGALALVNAAATVRTVLPAERRGRAFGLIGASATLSAAAGPPVGGIAVAAAGWRGTFLAVLPLVALALITVLRWLPAGEPDGAREAARSRFDVVGSVLLLGTLSLSAVLVNQLAAERPATLLVGLAAAATALAFLFARQERAHPQPVLDLGVLRVRAVAAAGVAIGASNLAQYLVLLAVPLLIEGHTSSAGAGVILAPMLVGSGIFAPIGGRLADRYGRRAPAMGGCVVLAVAMGGMVPLDLHENVVLTAVLLGLAGMGLGLSTSAIVTAGAEALPAAQAGVAAGVSSSSRYLGSILGTSLLAVLVDSGTGRPVFAVAAAAAVVAALAAAAFVQDRPVR</sequence>
<dbReference type="EMBL" id="BAAAHE010000015">
    <property type="protein sequence ID" value="GAA0618102.1"/>
    <property type="molecule type" value="Genomic_DNA"/>
</dbReference>
<dbReference type="Proteomes" id="UP001500957">
    <property type="component" value="Unassembled WGS sequence"/>
</dbReference>
<dbReference type="PANTHER" id="PTHR42718">
    <property type="entry name" value="MAJOR FACILITATOR SUPERFAMILY MULTIDRUG TRANSPORTER MFSC"/>
    <property type="match status" value="1"/>
</dbReference>
<dbReference type="InterPro" id="IPR005829">
    <property type="entry name" value="Sugar_transporter_CS"/>
</dbReference>
<feature type="transmembrane region" description="Helical" evidence="5">
    <location>
        <begin position="99"/>
        <end position="120"/>
    </location>
</feature>
<keyword evidence="3 5" id="KW-1133">Transmembrane helix</keyword>
<feature type="transmembrane region" description="Helical" evidence="5">
    <location>
        <begin position="265"/>
        <end position="290"/>
    </location>
</feature>
<evidence type="ECO:0000256" key="3">
    <source>
        <dbReference type="ARBA" id="ARBA00022989"/>
    </source>
</evidence>
<feature type="transmembrane region" description="Helical" evidence="5">
    <location>
        <begin position="421"/>
        <end position="440"/>
    </location>
</feature>
<evidence type="ECO:0000256" key="4">
    <source>
        <dbReference type="ARBA" id="ARBA00023136"/>
    </source>
</evidence>
<dbReference type="PROSITE" id="PS50850">
    <property type="entry name" value="MFS"/>
    <property type="match status" value="1"/>
</dbReference>
<name>A0ABN1GSF3_9ACTN</name>
<dbReference type="InterPro" id="IPR020846">
    <property type="entry name" value="MFS_dom"/>
</dbReference>
<feature type="transmembrane region" description="Helical" evidence="5">
    <location>
        <begin position="328"/>
        <end position="347"/>
    </location>
</feature>
<keyword evidence="8" id="KW-1185">Reference proteome</keyword>
<dbReference type="RefSeq" id="WP_344604302.1">
    <property type="nucleotide sequence ID" value="NZ_BAAAHE010000015.1"/>
</dbReference>
<feature type="transmembrane region" description="Helical" evidence="5">
    <location>
        <begin position="399"/>
        <end position="415"/>
    </location>
</feature>
<feature type="transmembrane region" description="Helical" evidence="5">
    <location>
        <begin position="74"/>
        <end position="93"/>
    </location>
</feature>
<feature type="transmembrane region" description="Helical" evidence="5">
    <location>
        <begin position="164"/>
        <end position="182"/>
    </location>
</feature>
<gene>
    <name evidence="7" type="ORF">GCM10009547_20470</name>
</gene>
<accession>A0ABN1GSF3</accession>
<feature type="transmembrane region" description="Helical" evidence="5">
    <location>
        <begin position="132"/>
        <end position="158"/>
    </location>
</feature>
<reference evidence="7 8" key="1">
    <citation type="journal article" date="2019" name="Int. J. Syst. Evol. Microbiol.">
        <title>The Global Catalogue of Microorganisms (GCM) 10K type strain sequencing project: providing services to taxonomists for standard genome sequencing and annotation.</title>
        <authorList>
            <consortium name="The Broad Institute Genomics Platform"/>
            <consortium name="The Broad Institute Genome Sequencing Center for Infectious Disease"/>
            <person name="Wu L."/>
            <person name="Ma J."/>
        </authorList>
    </citation>
    <scope>NUCLEOTIDE SEQUENCE [LARGE SCALE GENOMIC DNA]</scope>
    <source>
        <strain evidence="7 8">JCM 10671</strain>
    </source>
</reference>
<proteinExistence type="predicted"/>
<dbReference type="Pfam" id="PF07690">
    <property type="entry name" value="MFS_1"/>
    <property type="match status" value="2"/>
</dbReference>
<feature type="domain" description="Major facilitator superfamily (MFS) profile" evidence="6">
    <location>
        <begin position="8"/>
        <end position="444"/>
    </location>
</feature>
<dbReference type="Gene3D" id="1.20.1250.20">
    <property type="entry name" value="MFS general substrate transporter like domains"/>
    <property type="match status" value="2"/>
</dbReference>
<evidence type="ECO:0000259" key="6">
    <source>
        <dbReference type="PROSITE" id="PS50850"/>
    </source>
</evidence>
<dbReference type="InterPro" id="IPR011701">
    <property type="entry name" value="MFS"/>
</dbReference>
<dbReference type="InterPro" id="IPR036259">
    <property type="entry name" value="MFS_trans_sf"/>
</dbReference>
<evidence type="ECO:0000256" key="1">
    <source>
        <dbReference type="ARBA" id="ARBA00004651"/>
    </source>
</evidence>
<organism evidence="7 8">
    <name type="scientific">Sporichthya brevicatena</name>
    <dbReference type="NCBI Taxonomy" id="171442"/>
    <lineage>
        <taxon>Bacteria</taxon>
        <taxon>Bacillati</taxon>
        <taxon>Actinomycetota</taxon>
        <taxon>Actinomycetes</taxon>
        <taxon>Sporichthyales</taxon>
        <taxon>Sporichthyaceae</taxon>
        <taxon>Sporichthya</taxon>
    </lineage>
</organism>
<feature type="transmembrane region" description="Helical" evidence="5">
    <location>
        <begin position="226"/>
        <end position="244"/>
    </location>
</feature>
<evidence type="ECO:0000313" key="8">
    <source>
        <dbReference type="Proteomes" id="UP001500957"/>
    </source>
</evidence>
<dbReference type="PROSITE" id="PS00216">
    <property type="entry name" value="SUGAR_TRANSPORT_1"/>
    <property type="match status" value="1"/>
</dbReference>
<dbReference type="CDD" id="cd17321">
    <property type="entry name" value="MFS_MMR_MDR_like"/>
    <property type="match status" value="1"/>
</dbReference>
<feature type="transmembrane region" description="Helical" evidence="5">
    <location>
        <begin position="203"/>
        <end position="220"/>
    </location>
</feature>
<evidence type="ECO:0000313" key="7">
    <source>
        <dbReference type="EMBL" id="GAA0618102.1"/>
    </source>
</evidence>
<comment type="subcellular location">
    <subcellularLocation>
        <location evidence="1">Cell membrane</location>
        <topology evidence="1">Multi-pass membrane protein</topology>
    </subcellularLocation>
</comment>
<feature type="transmembrane region" description="Helical" evidence="5">
    <location>
        <begin position="296"/>
        <end position="316"/>
    </location>
</feature>
<dbReference type="PANTHER" id="PTHR42718:SF48">
    <property type="entry name" value="CONSERVED TWO-DOMAIN MEMBRANE PROTEIN-RELATED"/>
    <property type="match status" value="1"/>
</dbReference>
<comment type="caution">
    <text evidence="7">The sequence shown here is derived from an EMBL/GenBank/DDBJ whole genome shotgun (WGS) entry which is preliminary data.</text>
</comment>
<feature type="transmembrane region" description="Helical" evidence="5">
    <location>
        <begin position="353"/>
        <end position="378"/>
    </location>
</feature>
<keyword evidence="2 5" id="KW-0812">Transmembrane</keyword>
<dbReference type="SUPFAM" id="SSF103473">
    <property type="entry name" value="MFS general substrate transporter"/>
    <property type="match status" value="1"/>
</dbReference>